<organism evidence="6 7">
    <name type="scientific">Arenimonas donghaensis DSM 18148 = HO3-R19</name>
    <dbReference type="NCBI Taxonomy" id="1121014"/>
    <lineage>
        <taxon>Bacteria</taxon>
        <taxon>Pseudomonadati</taxon>
        <taxon>Pseudomonadota</taxon>
        <taxon>Gammaproteobacteria</taxon>
        <taxon>Lysobacterales</taxon>
        <taxon>Lysobacteraceae</taxon>
        <taxon>Arenimonas</taxon>
    </lineage>
</organism>
<comment type="caution">
    <text evidence="6">The sequence shown here is derived from an EMBL/GenBank/DDBJ whole genome shotgun (WGS) entry which is preliminary data.</text>
</comment>
<dbReference type="PANTHER" id="PTHR30055:SF240">
    <property type="entry name" value="HTH-TYPE TRANSCRIPTIONAL REGULATOR ACRR"/>
    <property type="match status" value="1"/>
</dbReference>
<feature type="DNA-binding region" description="H-T-H motif" evidence="4">
    <location>
        <begin position="34"/>
        <end position="53"/>
    </location>
</feature>
<reference evidence="7" key="1">
    <citation type="submission" date="2013-08" db="EMBL/GenBank/DDBJ databases">
        <title>Genome sequencing of Arenimonas donghaensis.</title>
        <authorList>
            <person name="Chen F."/>
            <person name="Wang G."/>
        </authorList>
    </citation>
    <scope>NUCLEOTIDE SEQUENCE [LARGE SCALE GENOMIC DNA]</scope>
    <source>
        <strain evidence="7">HO3-R19</strain>
    </source>
</reference>
<evidence type="ECO:0000256" key="1">
    <source>
        <dbReference type="ARBA" id="ARBA00023015"/>
    </source>
</evidence>
<dbReference type="GO" id="GO:0003700">
    <property type="term" value="F:DNA-binding transcription factor activity"/>
    <property type="evidence" value="ECO:0007669"/>
    <property type="project" value="TreeGrafter"/>
</dbReference>
<evidence type="ECO:0000256" key="2">
    <source>
        <dbReference type="ARBA" id="ARBA00023125"/>
    </source>
</evidence>
<dbReference type="Gene3D" id="1.10.357.10">
    <property type="entry name" value="Tetracycline Repressor, domain 2"/>
    <property type="match status" value="1"/>
</dbReference>
<dbReference type="InterPro" id="IPR036271">
    <property type="entry name" value="Tet_transcr_reg_TetR-rel_C_sf"/>
</dbReference>
<dbReference type="RefSeq" id="WP_034220280.1">
    <property type="nucleotide sequence ID" value="NZ_AVCJ01000001.1"/>
</dbReference>
<keyword evidence="1" id="KW-0805">Transcription regulation</keyword>
<evidence type="ECO:0000313" key="7">
    <source>
        <dbReference type="Proteomes" id="UP000029085"/>
    </source>
</evidence>
<dbReference type="PROSITE" id="PS50977">
    <property type="entry name" value="HTH_TETR_2"/>
    <property type="match status" value="1"/>
</dbReference>
<name>A0A087MM00_9GAMM</name>
<feature type="domain" description="HTH tetR-type" evidence="5">
    <location>
        <begin position="11"/>
        <end position="71"/>
    </location>
</feature>
<protein>
    <recommendedName>
        <fullName evidence="5">HTH tetR-type domain-containing protein</fullName>
    </recommendedName>
</protein>
<dbReference type="EMBL" id="AVCJ01000001">
    <property type="protein sequence ID" value="KFL37903.1"/>
    <property type="molecule type" value="Genomic_DNA"/>
</dbReference>
<evidence type="ECO:0000256" key="3">
    <source>
        <dbReference type="ARBA" id="ARBA00023163"/>
    </source>
</evidence>
<dbReference type="InterPro" id="IPR009057">
    <property type="entry name" value="Homeodomain-like_sf"/>
</dbReference>
<gene>
    <name evidence="6" type="ORF">N788_01660</name>
</gene>
<keyword evidence="2 4" id="KW-0238">DNA-binding</keyword>
<dbReference type="PATRIC" id="fig|1121014.3.peg.311"/>
<dbReference type="STRING" id="1121014.N788_01660"/>
<proteinExistence type="predicted"/>
<keyword evidence="7" id="KW-1185">Reference proteome</keyword>
<dbReference type="SUPFAM" id="SSF46689">
    <property type="entry name" value="Homeodomain-like"/>
    <property type="match status" value="1"/>
</dbReference>
<evidence type="ECO:0000256" key="4">
    <source>
        <dbReference type="PROSITE-ProRule" id="PRU00335"/>
    </source>
</evidence>
<dbReference type="InterPro" id="IPR001647">
    <property type="entry name" value="HTH_TetR"/>
</dbReference>
<dbReference type="InterPro" id="IPR011075">
    <property type="entry name" value="TetR_C"/>
</dbReference>
<dbReference type="InterPro" id="IPR050109">
    <property type="entry name" value="HTH-type_TetR-like_transc_reg"/>
</dbReference>
<dbReference type="Proteomes" id="UP000029085">
    <property type="component" value="Unassembled WGS sequence"/>
</dbReference>
<dbReference type="SUPFAM" id="SSF48498">
    <property type="entry name" value="Tetracyclin repressor-like, C-terminal domain"/>
    <property type="match status" value="1"/>
</dbReference>
<sequence length="202" mass="22359">MSTHPKHLPADERRAVTVEAVVALAGESNPAEITTSAIAKHMKLTQGALFRHFPTKDAIWQAVMEWVTTRLLHRIERAAAGVESPLAAMEAMFLSHIEFVSEHPGIPRMMFSELQRKESSPAKEMARTLMARYADRLRVQVQHGIALGEIAPETDPDTASILFIGLIQGIVMQSMLAGDPKVLKAEAPKVFAIYRRGLEAKR</sequence>
<accession>A0A087MM00</accession>
<dbReference type="GO" id="GO:0000976">
    <property type="term" value="F:transcription cis-regulatory region binding"/>
    <property type="evidence" value="ECO:0007669"/>
    <property type="project" value="TreeGrafter"/>
</dbReference>
<dbReference type="OrthoDB" id="8535430at2"/>
<reference evidence="6 7" key="2">
    <citation type="journal article" date="2015" name="Stand. Genomic Sci.">
        <title>High quality draft genomic sequence of Arenimonas donghaensis DSM 18148(T).</title>
        <authorList>
            <person name="Chen F."/>
            <person name="Wang H."/>
            <person name="Cao Y."/>
            <person name="Li X."/>
            <person name="Wang G."/>
        </authorList>
    </citation>
    <scope>NUCLEOTIDE SEQUENCE [LARGE SCALE GENOMIC DNA]</scope>
    <source>
        <strain evidence="6 7">HO3-R19</strain>
    </source>
</reference>
<dbReference type="AlphaFoldDB" id="A0A087MM00"/>
<dbReference type="PANTHER" id="PTHR30055">
    <property type="entry name" value="HTH-TYPE TRANSCRIPTIONAL REGULATOR RUTR"/>
    <property type="match status" value="1"/>
</dbReference>
<evidence type="ECO:0000313" key="6">
    <source>
        <dbReference type="EMBL" id="KFL37903.1"/>
    </source>
</evidence>
<keyword evidence="3" id="KW-0804">Transcription</keyword>
<evidence type="ECO:0000259" key="5">
    <source>
        <dbReference type="PROSITE" id="PS50977"/>
    </source>
</evidence>
<dbReference type="Pfam" id="PF00440">
    <property type="entry name" value="TetR_N"/>
    <property type="match status" value="1"/>
</dbReference>
<dbReference type="Pfam" id="PF16925">
    <property type="entry name" value="TetR_C_13"/>
    <property type="match status" value="1"/>
</dbReference>